<dbReference type="AlphaFoldDB" id="A0AAU9RH14"/>
<dbReference type="Gene3D" id="3.40.50.2000">
    <property type="entry name" value="Glycogen Phosphorylase B"/>
    <property type="match status" value="1"/>
</dbReference>
<protein>
    <submittedName>
        <fullName evidence="5">Uncharacterized protein</fullName>
    </submittedName>
</protein>
<keyword evidence="6" id="KW-1185">Reference proteome</keyword>
<gene>
    <name evidence="5" type="ORF">TAV2_LOCUS4455</name>
</gene>
<dbReference type="SUPFAM" id="SSF53756">
    <property type="entry name" value="UDP-Glycosyltransferase/glycogen phosphorylase"/>
    <property type="match status" value="1"/>
</dbReference>
<reference evidence="5 6" key="1">
    <citation type="submission" date="2022-03" db="EMBL/GenBank/DDBJ databases">
        <authorList>
            <person name="Nunn A."/>
            <person name="Chopra R."/>
            <person name="Nunn A."/>
            <person name="Contreras Garrido A."/>
        </authorList>
    </citation>
    <scope>NUCLEOTIDE SEQUENCE [LARGE SCALE GENOMIC DNA]</scope>
</reference>
<dbReference type="PROSITE" id="PS00375">
    <property type="entry name" value="UDPGT"/>
    <property type="match status" value="1"/>
</dbReference>
<dbReference type="GO" id="GO:0080044">
    <property type="term" value="F:quercetin 7-O-glucosyltransferase activity"/>
    <property type="evidence" value="ECO:0007669"/>
    <property type="project" value="TreeGrafter"/>
</dbReference>
<proteinExistence type="inferred from homology"/>
<dbReference type="PANTHER" id="PTHR11926:SF1546">
    <property type="entry name" value="GLYCOSYLTRANSFERASE"/>
    <property type="match status" value="1"/>
</dbReference>
<evidence type="ECO:0000313" key="6">
    <source>
        <dbReference type="Proteomes" id="UP000836841"/>
    </source>
</evidence>
<dbReference type="EMBL" id="CAJVSB020000096">
    <property type="protein sequence ID" value="CAH2041461.1"/>
    <property type="molecule type" value="Genomic_DNA"/>
</dbReference>
<accession>A0AAU9RH14</accession>
<dbReference type="PANTHER" id="PTHR11926">
    <property type="entry name" value="GLUCOSYL/GLUCURONOSYL TRANSFERASES"/>
    <property type="match status" value="1"/>
</dbReference>
<comment type="caution">
    <text evidence="5">The sequence shown here is derived from an EMBL/GenBank/DDBJ whole genome shotgun (WGS) entry which is preliminary data.</text>
</comment>
<keyword evidence="3 4" id="KW-0808">Transferase</keyword>
<evidence type="ECO:0000256" key="3">
    <source>
        <dbReference type="ARBA" id="ARBA00022679"/>
    </source>
</evidence>
<dbReference type="InterPro" id="IPR002213">
    <property type="entry name" value="UDP_glucos_trans"/>
</dbReference>
<keyword evidence="2 4" id="KW-0328">Glycosyltransferase</keyword>
<dbReference type="Proteomes" id="UP000836841">
    <property type="component" value="Unassembled WGS sequence"/>
</dbReference>
<dbReference type="GO" id="GO:0080043">
    <property type="term" value="F:quercetin 3-O-glucosyltransferase activity"/>
    <property type="evidence" value="ECO:0007669"/>
    <property type="project" value="TreeGrafter"/>
</dbReference>
<organism evidence="5 6">
    <name type="scientific">Thlaspi arvense</name>
    <name type="common">Field penny-cress</name>
    <dbReference type="NCBI Taxonomy" id="13288"/>
    <lineage>
        <taxon>Eukaryota</taxon>
        <taxon>Viridiplantae</taxon>
        <taxon>Streptophyta</taxon>
        <taxon>Embryophyta</taxon>
        <taxon>Tracheophyta</taxon>
        <taxon>Spermatophyta</taxon>
        <taxon>Magnoliopsida</taxon>
        <taxon>eudicotyledons</taxon>
        <taxon>Gunneridae</taxon>
        <taxon>Pentapetalae</taxon>
        <taxon>rosids</taxon>
        <taxon>malvids</taxon>
        <taxon>Brassicales</taxon>
        <taxon>Brassicaceae</taxon>
        <taxon>Thlaspideae</taxon>
        <taxon>Thlaspi</taxon>
    </lineage>
</organism>
<evidence type="ECO:0000256" key="4">
    <source>
        <dbReference type="RuleBase" id="RU003718"/>
    </source>
</evidence>
<evidence type="ECO:0000313" key="5">
    <source>
        <dbReference type="EMBL" id="CAH2041461.1"/>
    </source>
</evidence>
<dbReference type="InterPro" id="IPR035595">
    <property type="entry name" value="UDP_glycos_trans_CS"/>
</dbReference>
<name>A0AAU9RH14_THLAR</name>
<sequence>MIVPWCYQPEILSHPSLGCFLSHCGWNSSLESLVSGIPMVGFPQMQDQLTNAKLIEDVFKTGIRVKVNKEGILEGDEIKRCIEVVMGGGEKREDLRKNAKKWKDLAREAAKDGGNLEQNLQYFLKGL</sequence>
<dbReference type="Pfam" id="PF00201">
    <property type="entry name" value="UDPGT"/>
    <property type="match status" value="1"/>
</dbReference>
<dbReference type="CDD" id="cd03784">
    <property type="entry name" value="GT1_Gtf-like"/>
    <property type="match status" value="1"/>
</dbReference>
<evidence type="ECO:0000256" key="2">
    <source>
        <dbReference type="ARBA" id="ARBA00022676"/>
    </source>
</evidence>
<comment type="similarity">
    <text evidence="1 4">Belongs to the UDP-glycosyltransferase family.</text>
</comment>
<evidence type="ECO:0000256" key="1">
    <source>
        <dbReference type="ARBA" id="ARBA00009995"/>
    </source>
</evidence>